<protein>
    <recommendedName>
        <fullName evidence="1">Fatty acyl-CoA reductase</fullName>
        <ecNumber evidence="1">1.2.1.84</ecNumber>
    </recommendedName>
</protein>
<dbReference type="InterPro" id="IPR036291">
    <property type="entry name" value="NAD(P)-bd_dom_sf"/>
</dbReference>
<dbReference type="Gene3D" id="3.40.50.720">
    <property type="entry name" value="NAD(P)-binding Rossmann-like Domain"/>
    <property type="match status" value="1"/>
</dbReference>
<gene>
    <name evidence="3" type="ORF">WJX72_003651</name>
</gene>
<keyword evidence="4" id="KW-1185">Reference proteome</keyword>
<comment type="similarity">
    <text evidence="1">Belongs to the fatty acyl-CoA reductase family.</text>
</comment>
<keyword evidence="1" id="KW-0443">Lipid metabolism</keyword>
<comment type="caution">
    <text evidence="3">The sequence shown here is derived from an EMBL/GenBank/DDBJ whole genome shotgun (WGS) entry which is preliminary data.</text>
</comment>
<dbReference type="InterPro" id="IPR026055">
    <property type="entry name" value="FAR"/>
</dbReference>
<dbReference type="GO" id="GO:0102965">
    <property type="term" value="F:alcohol-forming long-chain fatty acyl-CoA reductase activity"/>
    <property type="evidence" value="ECO:0007669"/>
    <property type="project" value="UniProtKB-EC"/>
</dbReference>
<proteinExistence type="inferred from homology"/>
<dbReference type="PANTHER" id="PTHR11011:SF45">
    <property type="entry name" value="FATTY ACYL-COA REDUCTASE CG8306-RELATED"/>
    <property type="match status" value="1"/>
</dbReference>
<comment type="function">
    <text evidence="1">Catalyzes the reduction of fatty acyl-CoA to fatty alcohols.</text>
</comment>
<dbReference type="PANTHER" id="PTHR11011">
    <property type="entry name" value="MALE STERILITY PROTEIN 2-RELATED"/>
    <property type="match status" value="1"/>
</dbReference>
<reference evidence="3 4" key="1">
    <citation type="journal article" date="2024" name="Nat. Commun.">
        <title>Phylogenomics reveals the evolutionary origins of lichenization in chlorophyte algae.</title>
        <authorList>
            <person name="Puginier C."/>
            <person name="Libourel C."/>
            <person name="Otte J."/>
            <person name="Skaloud P."/>
            <person name="Haon M."/>
            <person name="Grisel S."/>
            <person name="Petersen M."/>
            <person name="Berrin J.G."/>
            <person name="Delaux P.M."/>
            <person name="Dal Grande F."/>
            <person name="Keller J."/>
        </authorList>
    </citation>
    <scope>NUCLEOTIDE SEQUENCE [LARGE SCALE GENOMIC DNA]</scope>
    <source>
        <strain evidence="3 4">SAG 2043</strain>
    </source>
</reference>
<feature type="domain" description="Thioester reductase (TE)" evidence="2">
    <location>
        <begin position="51"/>
        <end position="368"/>
    </location>
</feature>
<dbReference type="EMBL" id="JALJOR010000006">
    <property type="protein sequence ID" value="KAK9815436.1"/>
    <property type="molecule type" value="Genomic_DNA"/>
</dbReference>
<evidence type="ECO:0000259" key="2">
    <source>
        <dbReference type="Pfam" id="PF07993"/>
    </source>
</evidence>
<dbReference type="AlphaFoldDB" id="A0AAW1Q183"/>
<name>A0AAW1Q183_9CHLO</name>
<dbReference type="GO" id="GO:0080019">
    <property type="term" value="F:alcohol-forming very long-chain fatty acyl-CoA reductase activity"/>
    <property type="evidence" value="ECO:0007669"/>
    <property type="project" value="InterPro"/>
</dbReference>
<keyword evidence="1" id="KW-0521">NADP</keyword>
<evidence type="ECO:0000313" key="3">
    <source>
        <dbReference type="EMBL" id="KAK9815436.1"/>
    </source>
</evidence>
<comment type="catalytic activity">
    <reaction evidence="1">
        <text>a long-chain fatty acyl-CoA + 2 NADPH + 2 H(+) = a long-chain primary fatty alcohol + 2 NADP(+) + CoA</text>
        <dbReference type="Rhea" id="RHEA:52716"/>
        <dbReference type="ChEBI" id="CHEBI:15378"/>
        <dbReference type="ChEBI" id="CHEBI:57287"/>
        <dbReference type="ChEBI" id="CHEBI:57783"/>
        <dbReference type="ChEBI" id="CHEBI:58349"/>
        <dbReference type="ChEBI" id="CHEBI:77396"/>
        <dbReference type="ChEBI" id="CHEBI:83139"/>
        <dbReference type="EC" id="1.2.1.84"/>
    </reaction>
</comment>
<dbReference type="SUPFAM" id="SSF51735">
    <property type="entry name" value="NAD(P)-binding Rossmann-fold domains"/>
    <property type="match status" value="1"/>
</dbReference>
<evidence type="ECO:0000256" key="1">
    <source>
        <dbReference type="RuleBase" id="RU363097"/>
    </source>
</evidence>
<accession>A0AAW1Q183</accession>
<dbReference type="EC" id="1.2.1.84" evidence="1"/>
<sequence>MAYYPPGSTRLICRCKLASAVQKVWLPAPPQEQQLWSSAATAARALALSLVLEQLLRVCPGVKKVYVLVRPKRGVFPHERLQRLLAGPLFHLHQQGQVGKPSQCIIEALEGDILQPACGLSPEDQRRLHSEVDLVVHAAASIKFEDHIHQSLLHNYVATRHVADLAGEMSHAKALVHISTAYVNSHLPKGSLVHERIYPLSIPTTAQHRAQLTHAQVHEPPPKAAVRVADEADPAAELAARGPVPGTAGRPGSWHAELAGRLLSLPSDEPDVQAQRLLRHTGFPNAYCLTKHMAEALLAERHLKPCPVAIVRPSIIGSVALRPLPGYVGNKSGATGAALAIATGLAAYTCHQPKNPIDIVPADLVASAVLACAAEAMQGHLNSHASPSIVHVCTSDCHPITTAQFYTGILAYFARHPPPHRLALGRYPQYGGRNIVGAGWQLTCRNAAENVKFATVAAVLRVGGQGRAASQVLSGWKAWRTYNTPALDFNLRFEVSRLEHLEARLDPGERSDQLKLSWDPEVDSWEDYMAVYMGGLDRFCFKREPLAPAAPAQVRV</sequence>
<dbReference type="GO" id="GO:0035336">
    <property type="term" value="P:long-chain fatty-acyl-CoA metabolic process"/>
    <property type="evidence" value="ECO:0007669"/>
    <property type="project" value="TreeGrafter"/>
</dbReference>
<evidence type="ECO:0000313" key="4">
    <source>
        <dbReference type="Proteomes" id="UP001489004"/>
    </source>
</evidence>
<organism evidence="3 4">
    <name type="scientific">[Myrmecia] bisecta</name>
    <dbReference type="NCBI Taxonomy" id="41462"/>
    <lineage>
        <taxon>Eukaryota</taxon>
        <taxon>Viridiplantae</taxon>
        <taxon>Chlorophyta</taxon>
        <taxon>core chlorophytes</taxon>
        <taxon>Trebouxiophyceae</taxon>
        <taxon>Trebouxiales</taxon>
        <taxon>Trebouxiaceae</taxon>
        <taxon>Myrmecia</taxon>
    </lineage>
</organism>
<dbReference type="Proteomes" id="UP001489004">
    <property type="component" value="Unassembled WGS sequence"/>
</dbReference>
<keyword evidence="1" id="KW-0560">Oxidoreductase</keyword>
<dbReference type="InterPro" id="IPR013120">
    <property type="entry name" value="FAR_NAD-bd"/>
</dbReference>
<keyword evidence="1" id="KW-0444">Lipid biosynthesis</keyword>
<dbReference type="Pfam" id="PF07993">
    <property type="entry name" value="NAD_binding_4"/>
    <property type="match status" value="1"/>
</dbReference>